<organism evidence="1 2">
    <name type="scientific">Brevibacterium sandarakinum</name>
    <dbReference type="NCBI Taxonomy" id="629680"/>
    <lineage>
        <taxon>Bacteria</taxon>
        <taxon>Bacillati</taxon>
        <taxon>Actinomycetota</taxon>
        <taxon>Actinomycetes</taxon>
        <taxon>Micrococcales</taxon>
        <taxon>Brevibacteriaceae</taxon>
        <taxon>Brevibacterium</taxon>
    </lineage>
</organism>
<evidence type="ECO:0000313" key="2">
    <source>
        <dbReference type="Proteomes" id="UP000199700"/>
    </source>
</evidence>
<gene>
    <name evidence="1" type="ORF">SAMN04489751_2123</name>
</gene>
<dbReference type="EMBL" id="LT629739">
    <property type="protein sequence ID" value="SDS48406.1"/>
    <property type="molecule type" value="Genomic_DNA"/>
</dbReference>
<evidence type="ECO:0000313" key="1">
    <source>
        <dbReference type="EMBL" id="SDS48406.1"/>
    </source>
</evidence>
<name>A0A1H1SL00_BRESA</name>
<dbReference type="STRING" id="629680.SAMN04489751_2123"/>
<sequence length="353" mass="38323">MLSIFDEYPIHQTSEPVDHPASSDPNVYERFYFSFFEKSGTAAVGLTVTLHPNRGLVDAALGVTTGKCYESLMISDVLGSERESIRCGPLRLEFLEPMRHLKIIVEGHPDFSAAIDFRATSPAITEERVVRSRQRRVVQDRTRYAQCGVVDGTVSGPAGVIVMDDQSWTAVRDHSWGIWDGPKAHSADVKPASPSFFWLIGSVGSTAVQAVTHAEADGTPYGEYAAMCPLLSPAVDAVGAGTGQSPGGVKILDISYVQDTNHVKTAELAISGSDRDRVVVLESLCVIHPHSIGYSHPEWRSGTVPDQLPSIRRFSGDLGEFDLSDPQHRRALQGVAIKCEGVTGYGVIDQFSR</sequence>
<accession>A0A1H1SL00</accession>
<dbReference type="AlphaFoldDB" id="A0A1H1SL00"/>
<proteinExistence type="predicted"/>
<dbReference type="OrthoDB" id="333076at2"/>
<dbReference type="Proteomes" id="UP000199700">
    <property type="component" value="Chromosome"/>
</dbReference>
<reference evidence="1" key="1">
    <citation type="submission" date="2016-10" db="EMBL/GenBank/DDBJ databases">
        <authorList>
            <person name="Varghese N."/>
            <person name="Submissions S."/>
        </authorList>
    </citation>
    <scope>NUCLEOTIDE SEQUENCE [LARGE SCALE GENOMIC DNA]</scope>
    <source>
        <strain evidence="1">DSM 22082</strain>
    </source>
</reference>
<protein>
    <submittedName>
        <fullName evidence="1">Uncharacterized protein</fullName>
    </submittedName>
</protein>
<keyword evidence="2" id="KW-1185">Reference proteome</keyword>